<reference evidence="7" key="2">
    <citation type="submission" date="2016-04" db="EMBL/GenBank/DDBJ databases">
        <authorList>
            <person name="Guldener U."/>
            <person name="Guldener U."/>
        </authorList>
    </citation>
    <scope>NUCLEOTIDE SEQUENCE [LARGE SCALE GENOMIC DNA]</scope>
    <source>
        <strain evidence="7">UB2112</strain>
    </source>
</reference>
<gene>
    <name evidence="6" type="ORF">UBRO2_01579</name>
    <name evidence="5" type="ORF">UBRO_07068</name>
</gene>
<dbReference type="SUPFAM" id="SSF53335">
    <property type="entry name" value="S-adenosyl-L-methionine-dependent methyltransferases"/>
    <property type="match status" value="1"/>
</dbReference>
<dbReference type="GO" id="GO:0032259">
    <property type="term" value="P:methylation"/>
    <property type="evidence" value="ECO:0007669"/>
    <property type="project" value="UniProtKB-KW"/>
</dbReference>
<dbReference type="GO" id="GO:0008168">
    <property type="term" value="F:methyltransferase activity"/>
    <property type="evidence" value="ECO:0007669"/>
    <property type="project" value="UniProtKB-KW"/>
</dbReference>
<evidence type="ECO:0000313" key="6">
    <source>
        <dbReference type="EMBL" id="SYW76742.1"/>
    </source>
</evidence>
<dbReference type="CDD" id="cd02440">
    <property type="entry name" value="AdoMet_MTases"/>
    <property type="match status" value="1"/>
</dbReference>
<reference evidence="6" key="3">
    <citation type="submission" date="2018-08" db="EMBL/GenBank/DDBJ databases">
        <authorList>
            <person name="Guldener U."/>
        </authorList>
    </citation>
    <scope>NUCLEOTIDE SEQUENCE</scope>
    <source>
        <strain evidence="6">UB2</strain>
    </source>
</reference>
<dbReference type="Gene3D" id="3.40.50.150">
    <property type="entry name" value="Vaccinia Virus protein VP39"/>
    <property type="match status" value="1"/>
</dbReference>
<dbReference type="InterPro" id="IPR051419">
    <property type="entry name" value="Lys/N-term_MeTrsfase_sf"/>
</dbReference>
<evidence type="ECO:0000313" key="7">
    <source>
        <dbReference type="Proteomes" id="UP000179920"/>
    </source>
</evidence>
<evidence type="ECO:0000256" key="2">
    <source>
        <dbReference type="ARBA" id="ARBA00022603"/>
    </source>
</evidence>
<dbReference type="Pfam" id="PF08241">
    <property type="entry name" value="Methyltransf_11"/>
    <property type="match status" value="1"/>
</dbReference>
<evidence type="ECO:0000313" key="8">
    <source>
        <dbReference type="Proteomes" id="UP000658997"/>
    </source>
</evidence>
<dbReference type="Proteomes" id="UP000658997">
    <property type="component" value="Unassembled WGS sequence"/>
</dbReference>
<dbReference type="InterPro" id="IPR029063">
    <property type="entry name" value="SAM-dependent_MTases_sf"/>
</dbReference>
<dbReference type="PANTHER" id="PTHR12176:SF80">
    <property type="entry name" value="EEF1A LYSINE METHYLTRANSFERASE 4"/>
    <property type="match status" value="1"/>
</dbReference>
<evidence type="ECO:0000256" key="3">
    <source>
        <dbReference type="ARBA" id="ARBA00022679"/>
    </source>
</evidence>
<dbReference type="PANTHER" id="PTHR12176">
    <property type="entry name" value="SAM-DEPENDENT METHYLTRANSFERASE SUPERFAMILY PROTEIN"/>
    <property type="match status" value="1"/>
</dbReference>
<dbReference type="OrthoDB" id="411785at2759"/>
<organism evidence="5 7">
    <name type="scientific">Ustilago bromivora</name>
    <dbReference type="NCBI Taxonomy" id="307758"/>
    <lineage>
        <taxon>Eukaryota</taxon>
        <taxon>Fungi</taxon>
        <taxon>Dikarya</taxon>
        <taxon>Basidiomycota</taxon>
        <taxon>Ustilaginomycotina</taxon>
        <taxon>Ustilaginomycetes</taxon>
        <taxon>Ustilaginales</taxon>
        <taxon>Ustilaginaceae</taxon>
        <taxon>Ustilago</taxon>
    </lineage>
</organism>
<proteinExistence type="inferred from homology"/>
<keyword evidence="8" id="KW-1185">Reference proteome</keyword>
<sequence>MSLTAKSNEQFSQKSYWEERYSNQTEPHFDWFKTYSDLQPLFDELMPDRSSRILMLGCGNSTLSPSMHDAGYTSILNIDYSSTLISRMSSRYPEQKWLTMDITELTHPQNLSLLGGEGSFDIALDKGTMDALMAEGKGSSPWSPGEKVVQDVSKMLEGVDKLLKQGGIMVYITFGQPHFRRKYFEAIEGWKVETRTLGEMFHYFVYVATKLPRSQQEQEEKKNEA</sequence>
<feature type="domain" description="Methyltransferase type 11" evidence="4">
    <location>
        <begin position="54"/>
        <end position="170"/>
    </location>
</feature>
<keyword evidence="3 5" id="KW-0808">Transferase</keyword>
<dbReference type="EMBL" id="LT558135">
    <property type="protein sequence ID" value="SAM85747.1"/>
    <property type="molecule type" value="Genomic_DNA"/>
</dbReference>
<dbReference type="InterPro" id="IPR013216">
    <property type="entry name" value="Methyltransf_11"/>
</dbReference>
<keyword evidence="2 5" id="KW-0489">Methyltransferase</keyword>
<evidence type="ECO:0000256" key="1">
    <source>
        <dbReference type="ARBA" id="ARBA00008361"/>
    </source>
</evidence>
<dbReference type="Proteomes" id="UP000179920">
    <property type="component" value="Chromosome XIX"/>
</dbReference>
<protein>
    <submittedName>
        <fullName evidence="6">Related to SEE1 - probable lysine methyltransferase</fullName>
    </submittedName>
    <submittedName>
        <fullName evidence="5">Related to SEE1-probable lysine methyltransferase</fullName>
    </submittedName>
</protein>
<dbReference type="AlphaFoldDB" id="A0A1K0HBK9"/>
<name>A0A1K0HBK9_9BASI</name>
<evidence type="ECO:0000259" key="4">
    <source>
        <dbReference type="Pfam" id="PF08241"/>
    </source>
</evidence>
<comment type="similarity">
    <text evidence="1">Belongs to the methyltransferase superfamily.</text>
</comment>
<dbReference type="EMBL" id="ULHB01000021">
    <property type="protein sequence ID" value="SYW76742.1"/>
    <property type="molecule type" value="Genomic_DNA"/>
</dbReference>
<evidence type="ECO:0000313" key="5">
    <source>
        <dbReference type="EMBL" id="SAM85747.1"/>
    </source>
</evidence>
<accession>A0A1K0HBK9</accession>
<dbReference type="FunFam" id="3.40.50.150:FF:000217">
    <property type="entry name" value="Methyltransferase protein 13"/>
    <property type="match status" value="1"/>
</dbReference>
<reference evidence="5" key="1">
    <citation type="submission" date="2016-04" db="EMBL/GenBank/DDBJ databases">
        <authorList>
            <person name="Evans L.H."/>
            <person name="Alamgir A."/>
            <person name="Owens N."/>
            <person name="Weber N.D."/>
            <person name="Virtaneva K."/>
            <person name="Barbian K."/>
            <person name="Babar A."/>
            <person name="Rosenke K."/>
        </authorList>
    </citation>
    <scope>NUCLEOTIDE SEQUENCE</scope>
    <source>
        <strain evidence="5">UB2112</strain>
    </source>
</reference>